<keyword evidence="13" id="KW-0865">Zymogen</keyword>
<dbReference type="InterPro" id="IPR023828">
    <property type="entry name" value="Peptidase_S8_Ser-AS"/>
</dbReference>
<dbReference type="OrthoDB" id="409122at2759"/>
<feature type="active site" description="Charge relay system" evidence="15">
    <location>
        <position position="505"/>
    </location>
</feature>
<proteinExistence type="predicted"/>
<dbReference type="SUPFAM" id="SSF52743">
    <property type="entry name" value="Subtilisin-like"/>
    <property type="match status" value="1"/>
</dbReference>
<dbReference type="STRING" id="1441469.A0A225ASG2"/>
<dbReference type="Pfam" id="PF09286">
    <property type="entry name" value="Pro-kuma_activ"/>
    <property type="match status" value="1"/>
</dbReference>
<dbReference type="AlphaFoldDB" id="A0A225ASG2"/>
<dbReference type="PANTHER" id="PTHR14218:SF34">
    <property type="entry name" value="TRIPEPTIDYL-PEPTIDASE SED4"/>
    <property type="match status" value="1"/>
</dbReference>
<dbReference type="EC" id="3.4.14.10" evidence="4"/>
<keyword evidence="11 15" id="KW-0106">Calcium</keyword>
<evidence type="ECO:0000256" key="7">
    <source>
        <dbReference type="ARBA" id="ARBA00022723"/>
    </source>
</evidence>
<dbReference type="FunFam" id="3.40.50.200:FF:000015">
    <property type="entry name" value="Tripeptidyl peptidase A"/>
    <property type="match status" value="1"/>
</dbReference>
<dbReference type="PANTHER" id="PTHR14218">
    <property type="entry name" value="PROTEASE S8 TRIPEPTIDYL PEPTIDASE I CLN2"/>
    <property type="match status" value="1"/>
</dbReference>
<sequence length="605" mass="63609">MSRSLLLGAGLLAQLAVPALGAAALVAHESLASLPSGWTKVSTPDADTTIQLSVALALQNVDQLESTLQSLSTPGNAGYGQFLDVDDIASQFGPANSSAEAVTSWLQEAGITQIYNSGQSINFATTVSKANSLLGADFNYYSDGGAAKLRTLSYSVPSDIKSDIDLISPTTYFGKTSTSRAIKTYKSKRSPSTTTTSSSSAVSVAASCQTSITPACLKQMYNVGNYTPNAQSGSRVGFGSFLNESAIYDDLFDYEEVNGIPFQNWTKVFVNDALNSQDPNAGYDGEANLDVQNIVGVSHPLPVTEFLTGGAPPFIPSLDTATDDNEPYLPYYEYLLSQSNADLPQVISNSYGDNEETVPYLYAIRVCTLIGLTGLRGISVLESSGDLGVGDGCLSNDGKNTTQFEPIFPATCPYVTSVGGTQAVTPEVAWTASSGGFSNYFPRAWFQEAAIETYLDKYISSETKEYYSQYTNFGGRGFPDISAHSLLPDYAIVYSGVVGPSGGTSAASPTWAGIIALLNDARLAAGKSTLGYLNPFFYAIGFTALNDITGGGSVGCNGIDGQSGEAQAGGGIVPYASWNATVGWDPVTGLGTPDFQKLKELVLSF</sequence>
<evidence type="ECO:0000256" key="15">
    <source>
        <dbReference type="PROSITE-ProRule" id="PRU01032"/>
    </source>
</evidence>
<reference evidence="18 19" key="1">
    <citation type="submission" date="2015-06" db="EMBL/GenBank/DDBJ databases">
        <title>Talaromyces atroroseus IBT 11181 draft genome.</title>
        <authorList>
            <person name="Rasmussen K.B."/>
            <person name="Rasmussen S."/>
            <person name="Petersen B."/>
            <person name="Sicheritz-Ponten T."/>
            <person name="Mortensen U.H."/>
            <person name="Thrane U."/>
        </authorList>
    </citation>
    <scope>NUCLEOTIDE SEQUENCE [LARGE SCALE GENOMIC DNA]</scope>
    <source>
        <strain evidence="18 19">IBT 11181</strain>
    </source>
</reference>
<evidence type="ECO:0000256" key="14">
    <source>
        <dbReference type="ARBA" id="ARBA00023180"/>
    </source>
</evidence>
<feature type="active site" description="Charge relay system" evidence="15">
    <location>
        <position position="286"/>
    </location>
</feature>
<dbReference type="InterPro" id="IPR030400">
    <property type="entry name" value="Sedolisin_dom"/>
</dbReference>
<dbReference type="GeneID" id="31006071"/>
<evidence type="ECO:0000256" key="10">
    <source>
        <dbReference type="ARBA" id="ARBA00022825"/>
    </source>
</evidence>
<feature type="binding site" evidence="15">
    <location>
        <position position="548"/>
    </location>
    <ligand>
        <name>Ca(2+)</name>
        <dbReference type="ChEBI" id="CHEBI:29108"/>
    </ligand>
</feature>
<evidence type="ECO:0000256" key="11">
    <source>
        <dbReference type="ARBA" id="ARBA00022837"/>
    </source>
</evidence>
<evidence type="ECO:0000256" key="6">
    <source>
        <dbReference type="ARBA" id="ARBA00022670"/>
    </source>
</evidence>
<keyword evidence="8 16" id="KW-0732">Signal</keyword>
<keyword evidence="10 15" id="KW-0720">Serine protease</keyword>
<dbReference type="SMART" id="SM00944">
    <property type="entry name" value="Pro-kuma_activ"/>
    <property type="match status" value="1"/>
</dbReference>
<comment type="cofactor">
    <cofactor evidence="15">
        <name>Ca(2+)</name>
        <dbReference type="ChEBI" id="CHEBI:29108"/>
    </cofactor>
    <text evidence="15">Binds 1 Ca(2+) ion per subunit.</text>
</comment>
<dbReference type="PROSITE" id="PS00138">
    <property type="entry name" value="SUBTILASE_SER"/>
    <property type="match status" value="1"/>
</dbReference>
<dbReference type="RefSeq" id="XP_020118660.1">
    <property type="nucleotide sequence ID" value="XM_020268625.1"/>
</dbReference>
<keyword evidence="14" id="KW-0325">Glycoprotein</keyword>
<feature type="active site" description="Charge relay system" evidence="15">
    <location>
        <position position="290"/>
    </location>
</feature>
<feature type="binding site" evidence="15">
    <location>
        <position position="585"/>
    </location>
    <ligand>
        <name>Ca(2+)</name>
        <dbReference type="ChEBI" id="CHEBI:29108"/>
    </ligand>
</feature>
<feature type="binding site" evidence="15">
    <location>
        <position position="547"/>
    </location>
    <ligand>
        <name>Ca(2+)</name>
        <dbReference type="ChEBI" id="CHEBI:29108"/>
    </ligand>
</feature>
<evidence type="ECO:0000256" key="5">
    <source>
        <dbReference type="ARBA" id="ARBA00022525"/>
    </source>
</evidence>
<evidence type="ECO:0000256" key="8">
    <source>
        <dbReference type="ARBA" id="ARBA00022729"/>
    </source>
</evidence>
<feature type="binding site" evidence="15">
    <location>
        <position position="583"/>
    </location>
    <ligand>
        <name>Ca(2+)</name>
        <dbReference type="ChEBI" id="CHEBI:29108"/>
    </ligand>
</feature>
<dbReference type="InterPro" id="IPR050819">
    <property type="entry name" value="Tripeptidyl-peptidase_I"/>
</dbReference>
<organism evidence="18 19">
    <name type="scientific">Talaromyces atroroseus</name>
    <dbReference type="NCBI Taxonomy" id="1441469"/>
    <lineage>
        <taxon>Eukaryota</taxon>
        <taxon>Fungi</taxon>
        <taxon>Dikarya</taxon>
        <taxon>Ascomycota</taxon>
        <taxon>Pezizomycotina</taxon>
        <taxon>Eurotiomycetes</taxon>
        <taxon>Eurotiomycetidae</taxon>
        <taxon>Eurotiales</taxon>
        <taxon>Trichocomaceae</taxon>
        <taxon>Talaromyces</taxon>
        <taxon>Talaromyces sect. Trachyspermi</taxon>
    </lineage>
</organism>
<dbReference type="SUPFAM" id="SSF54897">
    <property type="entry name" value="Protease propeptides/inhibitors"/>
    <property type="match status" value="1"/>
</dbReference>
<comment type="function">
    <text evidence="2">Secreted tripeptidyl-peptidase which degrades proteins at acidic pHs and is involved in virulence.</text>
</comment>
<evidence type="ECO:0000256" key="9">
    <source>
        <dbReference type="ARBA" id="ARBA00022801"/>
    </source>
</evidence>
<evidence type="ECO:0000256" key="16">
    <source>
        <dbReference type="SAM" id="SignalP"/>
    </source>
</evidence>
<protein>
    <recommendedName>
        <fullName evidence="4">tripeptidyl-peptidase II</fullName>
        <ecNumber evidence="4">3.4.14.10</ecNumber>
    </recommendedName>
</protein>
<dbReference type="GO" id="GO:0046872">
    <property type="term" value="F:metal ion binding"/>
    <property type="evidence" value="ECO:0007669"/>
    <property type="project" value="UniProtKB-UniRule"/>
</dbReference>
<dbReference type="GO" id="GO:0004252">
    <property type="term" value="F:serine-type endopeptidase activity"/>
    <property type="evidence" value="ECO:0007669"/>
    <property type="project" value="UniProtKB-UniRule"/>
</dbReference>
<comment type="catalytic activity">
    <reaction evidence="1">
        <text>Release of an N-terminal tripeptide from a polypeptide.</text>
        <dbReference type="EC" id="3.4.14.10"/>
    </reaction>
</comment>
<gene>
    <name evidence="18" type="ORF">UA08_06315</name>
</gene>
<feature type="domain" description="Peptidase S53" evidence="17">
    <location>
        <begin position="211"/>
        <end position="605"/>
    </location>
</feature>
<comment type="caution">
    <text evidence="18">The sequence shown here is derived from an EMBL/GenBank/DDBJ whole genome shotgun (WGS) entry which is preliminary data.</text>
</comment>
<accession>A0A225ASG2</accession>
<dbReference type="PROSITE" id="PS51695">
    <property type="entry name" value="SEDOLISIN"/>
    <property type="match status" value="1"/>
</dbReference>
<keyword evidence="19" id="KW-1185">Reference proteome</keyword>
<feature type="signal peptide" evidence="16">
    <location>
        <begin position="1"/>
        <end position="21"/>
    </location>
</feature>
<keyword evidence="6 15" id="KW-0645">Protease</keyword>
<keyword evidence="5" id="KW-0964">Secreted</keyword>
<comment type="subcellular location">
    <subcellularLocation>
        <location evidence="3">Secreted</location>
        <location evidence="3">Extracellular space</location>
    </subcellularLocation>
</comment>
<dbReference type="GO" id="GO:0006508">
    <property type="term" value="P:proteolysis"/>
    <property type="evidence" value="ECO:0007669"/>
    <property type="project" value="UniProtKB-KW"/>
</dbReference>
<evidence type="ECO:0000256" key="13">
    <source>
        <dbReference type="ARBA" id="ARBA00023145"/>
    </source>
</evidence>
<evidence type="ECO:0000259" key="17">
    <source>
        <dbReference type="PROSITE" id="PS51695"/>
    </source>
</evidence>
<dbReference type="GO" id="GO:0005576">
    <property type="term" value="C:extracellular region"/>
    <property type="evidence" value="ECO:0007669"/>
    <property type="project" value="UniProtKB-SubCell"/>
</dbReference>
<dbReference type="CDD" id="cd11377">
    <property type="entry name" value="Pro-peptidase_S53"/>
    <property type="match status" value="1"/>
</dbReference>
<dbReference type="Gene3D" id="3.40.50.200">
    <property type="entry name" value="Peptidase S8/S53 domain"/>
    <property type="match status" value="1"/>
</dbReference>
<keyword evidence="12" id="KW-0843">Virulence</keyword>
<dbReference type="GO" id="GO:0008240">
    <property type="term" value="F:tripeptidyl-peptidase activity"/>
    <property type="evidence" value="ECO:0007669"/>
    <property type="project" value="UniProtKB-EC"/>
</dbReference>
<evidence type="ECO:0000256" key="12">
    <source>
        <dbReference type="ARBA" id="ARBA00023026"/>
    </source>
</evidence>
<evidence type="ECO:0000313" key="19">
    <source>
        <dbReference type="Proteomes" id="UP000214365"/>
    </source>
</evidence>
<dbReference type="EMBL" id="LFMY01000009">
    <property type="protein sequence ID" value="OKL58539.1"/>
    <property type="molecule type" value="Genomic_DNA"/>
</dbReference>
<feature type="chain" id="PRO_5012940176" description="tripeptidyl-peptidase II" evidence="16">
    <location>
        <begin position="22"/>
        <end position="605"/>
    </location>
</feature>
<dbReference type="InterPro" id="IPR036852">
    <property type="entry name" value="Peptidase_S8/S53_dom_sf"/>
</dbReference>
<dbReference type="InterPro" id="IPR015366">
    <property type="entry name" value="S53_propep"/>
</dbReference>
<keyword evidence="9 15" id="KW-0378">Hydrolase</keyword>
<evidence type="ECO:0000256" key="2">
    <source>
        <dbReference type="ARBA" id="ARBA00002451"/>
    </source>
</evidence>
<evidence type="ECO:0000256" key="3">
    <source>
        <dbReference type="ARBA" id="ARBA00004239"/>
    </source>
</evidence>
<keyword evidence="7 15" id="KW-0479">Metal-binding</keyword>
<evidence type="ECO:0000256" key="4">
    <source>
        <dbReference type="ARBA" id="ARBA00012462"/>
    </source>
</evidence>
<evidence type="ECO:0000313" key="18">
    <source>
        <dbReference type="EMBL" id="OKL58539.1"/>
    </source>
</evidence>
<dbReference type="CDD" id="cd04056">
    <property type="entry name" value="Peptidases_S53"/>
    <property type="match status" value="1"/>
</dbReference>
<name>A0A225ASG2_TALAT</name>
<dbReference type="Proteomes" id="UP000214365">
    <property type="component" value="Unassembled WGS sequence"/>
</dbReference>
<evidence type="ECO:0000256" key="1">
    <source>
        <dbReference type="ARBA" id="ARBA00001910"/>
    </source>
</evidence>